<evidence type="ECO:0000313" key="2">
    <source>
        <dbReference type="Proteomes" id="UP001529423"/>
    </source>
</evidence>
<comment type="caution">
    <text evidence="1">The sequence shown here is derived from an EMBL/GenBank/DDBJ whole genome shotgun (WGS) entry which is preliminary data.</text>
</comment>
<keyword evidence="1" id="KW-0378">Hydrolase</keyword>
<proteinExistence type="predicted"/>
<dbReference type="Proteomes" id="UP001529423">
    <property type="component" value="Unassembled WGS sequence"/>
</dbReference>
<reference evidence="1" key="1">
    <citation type="submission" date="2023-06" db="EMBL/GenBank/DDBJ databases">
        <title>Identification and characterization of horizontal gene transfer across gut microbiota members of farm animals based on homology search.</title>
        <authorList>
            <person name="Schwarzerova J."/>
            <person name="Nykrynova M."/>
            <person name="Jureckova K."/>
            <person name="Cejkova D."/>
            <person name="Rychlik I."/>
        </authorList>
    </citation>
    <scope>NUCLEOTIDE SEQUENCE</scope>
    <source>
        <strain evidence="1">105_WCHN</strain>
    </source>
</reference>
<dbReference type="EMBL" id="JAUDEO010000012">
    <property type="protein sequence ID" value="MDM8333588.1"/>
    <property type="molecule type" value="Genomic_DNA"/>
</dbReference>
<dbReference type="NCBIfam" id="TIGR00099">
    <property type="entry name" value="Cof-subfamily"/>
    <property type="match status" value="1"/>
</dbReference>
<dbReference type="SFLD" id="SFLDG01140">
    <property type="entry name" value="C2.B:_Phosphomannomutase_and_P"/>
    <property type="match status" value="1"/>
</dbReference>
<dbReference type="PANTHER" id="PTHR10000">
    <property type="entry name" value="PHOSPHOSERINE PHOSPHATASE"/>
    <property type="match status" value="1"/>
</dbReference>
<gene>
    <name evidence="1" type="ORF">QUW46_03210</name>
</gene>
<dbReference type="Pfam" id="PF08282">
    <property type="entry name" value="Hydrolase_3"/>
    <property type="match status" value="1"/>
</dbReference>
<organism evidence="1 2">
    <name type="scientific">Limosilactobacillus panis</name>
    <dbReference type="NCBI Taxonomy" id="47493"/>
    <lineage>
        <taxon>Bacteria</taxon>
        <taxon>Bacillati</taxon>
        <taxon>Bacillota</taxon>
        <taxon>Bacilli</taxon>
        <taxon>Lactobacillales</taxon>
        <taxon>Lactobacillaceae</taxon>
        <taxon>Limosilactobacillus</taxon>
    </lineage>
</organism>
<name>A0ABT7VLH2_9LACO</name>
<reference evidence="1" key="2">
    <citation type="submission" date="2023-06" db="EMBL/GenBank/DDBJ databases">
        <authorList>
            <person name="Zeman M."/>
            <person name="Kubasova T."/>
            <person name="Jahodarova E."/>
            <person name="Nykrynova M."/>
            <person name="Rychlik I."/>
        </authorList>
    </citation>
    <scope>NUCLEOTIDE SEQUENCE</scope>
    <source>
        <strain evidence="1">105_WCHN</strain>
    </source>
</reference>
<dbReference type="InterPro" id="IPR000150">
    <property type="entry name" value="Cof"/>
</dbReference>
<dbReference type="PANTHER" id="PTHR10000:SF23">
    <property type="entry name" value="5-AMINO-6-(5-PHOSPHO-D-RIBITYLAMINO)URACIL PHOSPHATASE YITU"/>
    <property type="match status" value="1"/>
</dbReference>
<keyword evidence="2" id="KW-1185">Reference proteome</keyword>
<dbReference type="GO" id="GO:0016787">
    <property type="term" value="F:hydrolase activity"/>
    <property type="evidence" value="ECO:0007669"/>
    <property type="project" value="UniProtKB-KW"/>
</dbReference>
<accession>A0ABT7VLH2</accession>
<dbReference type="CDD" id="cd07516">
    <property type="entry name" value="HAD_Pase"/>
    <property type="match status" value="1"/>
</dbReference>
<dbReference type="RefSeq" id="WP_289559512.1">
    <property type="nucleotide sequence ID" value="NZ_JAUDEO010000012.1"/>
</dbReference>
<dbReference type="InterPro" id="IPR006379">
    <property type="entry name" value="HAD-SF_hydro_IIB"/>
</dbReference>
<dbReference type="NCBIfam" id="TIGR01484">
    <property type="entry name" value="HAD-SF-IIB"/>
    <property type="match status" value="1"/>
</dbReference>
<dbReference type="EC" id="3.1.3.-" evidence="1"/>
<sequence>MNQHLIALDLDGTTLNNQAALTTATIQTLRAAANAGHIVSIITGRPYRIARHIYDQIGIKTPMVNFNGALTHIPHEAWDKEYAVELTRELALDLLDHRQELGIKTITVEDKFHVWANHPTKDLPEFLPDHLTKDQLLNGHNLTTDPIALTIEYRSGEEGKIIQAVNEKYGDFVEPRVWGGSYNILELIHRGTHKESGMFYIAKQFNIARQNIIAFGDEHNDLEMLDAAGRGVAMKNAIPAIKDVADDVTSVDNDHNGLAKYLQDYFKLSVPTSHEQAV</sequence>
<protein>
    <submittedName>
        <fullName evidence="1">Cof-type HAD-IIB family hydrolase</fullName>
        <ecNumber evidence="1">3.1.3.-</ecNumber>
    </submittedName>
</protein>
<evidence type="ECO:0000313" key="1">
    <source>
        <dbReference type="EMBL" id="MDM8333588.1"/>
    </source>
</evidence>
<dbReference type="SFLD" id="SFLDS00003">
    <property type="entry name" value="Haloacid_Dehalogenase"/>
    <property type="match status" value="1"/>
</dbReference>